<dbReference type="PATRIC" id="fig|1185652.3.peg.4086"/>
<dbReference type="GO" id="GO:0030163">
    <property type="term" value="P:protein catabolic process"/>
    <property type="evidence" value="ECO:0007669"/>
    <property type="project" value="TreeGrafter"/>
</dbReference>
<evidence type="ECO:0000256" key="4">
    <source>
        <dbReference type="ARBA" id="ARBA00022723"/>
    </source>
</evidence>
<dbReference type="CDD" id="cd19481">
    <property type="entry name" value="RecA-like_protease"/>
    <property type="match status" value="1"/>
</dbReference>
<keyword evidence="5 9" id="KW-0378">Hydrolase</keyword>
<dbReference type="Gene3D" id="1.10.8.60">
    <property type="match status" value="1"/>
</dbReference>
<dbReference type="PANTHER" id="PTHR23076:SF97">
    <property type="entry name" value="ATP-DEPENDENT ZINC METALLOPROTEASE YME1L1"/>
    <property type="match status" value="1"/>
</dbReference>
<dbReference type="HOGENOM" id="CLU_000688_20_0_5"/>
<reference evidence="9 10" key="1">
    <citation type="journal article" date="2012" name="J. Bacteriol.">
        <title>Complete genome sequence of the broad-host-range strain Sinorhizobium fredii USDA257.</title>
        <authorList>
            <person name="Schuldes J."/>
            <person name="Rodriguez Orbegoso M."/>
            <person name="Schmeisser C."/>
            <person name="Krishnan H.B."/>
            <person name="Daniel R."/>
            <person name="Streit W.R."/>
        </authorList>
    </citation>
    <scope>NUCLEOTIDE SEQUENCE [LARGE SCALE GENOMIC DNA]</scope>
    <source>
        <strain evidence="9 10">USDA 257</strain>
    </source>
</reference>
<dbReference type="InterPro" id="IPR041569">
    <property type="entry name" value="AAA_lid_3"/>
</dbReference>
<evidence type="ECO:0000313" key="10">
    <source>
        <dbReference type="Proteomes" id="UP000006180"/>
    </source>
</evidence>
<dbReference type="InterPro" id="IPR000642">
    <property type="entry name" value="Peptidase_M41"/>
</dbReference>
<dbReference type="EC" id="3.4.24.-" evidence="9"/>
<dbReference type="RefSeq" id="WP_014764612.1">
    <property type="nucleotide sequence ID" value="NC_018000.1"/>
</dbReference>
<evidence type="ECO:0000313" key="9">
    <source>
        <dbReference type="EMBL" id="AFL52477.1"/>
    </source>
</evidence>
<evidence type="ECO:0000259" key="8">
    <source>
        <dbReference type="SMART" id="SM00382"/>
    </source>
</evidence>
<dbReference type="Pfam" id="PF01434">
    <property type="entry name" value="Peptidase_M41"/>
    <property type="match status" value="1"/>
</dbReference>
<dbReference type="Proteomes" id="UP000006180">
    <property type="component" value="Chromosome"/>
</dbReference>
<dbReference type="SMART" id="SM00382">
    <property type="entry name" value="AAA"/>
    <property type="match status" value="1"/>
</dbReference>
<dbReference type="GO" id="GO:0004176">
    <property type="term" value="F:ATP-dependent peptidase activity"/>
    <property type="evidence" value="ECO:0007669"/>
    <property type="project" value="InterPro"/>
</dbReference>
<dbReference type="GO" id="GO:0006508">
    <property type="term" value="P:proteolysis"/>
    <property type="evidence" value="ECO:0007669"/>
    <property type="project" value="UniProtKB-KW"/>
</dbReference>
<dbReference type="GO" id="GO:0016887">
    <property type="term" value="F:ATP hydrolysis activity"/>
    <property type="evidence" value="ECO:0007669"/>
    <property type="project" value="InterPro"/>
</dbReference>
<organism evidence="9 10">
    <name type="scientific">Sinorhizobium fredii (strain USDA 257)</name>
    <dbReference type="NCBI Taxonomy" id="1185652"/>
    <lineage>
        <taxon>Bacteria</taxon>
        <taxon>Pseudomonadati</taxon>
        <taxon>Pseudomonadota</taxon>
        <taxon>Alphaproteobacteria</taxon>
        <taxon>Hyphomicrobiales</taxon>
        <taxon>Rhizobiaceae</taxon>
        <taxon>Sinorhizobium/Ensifer group</taxon>
        <taxon>Sinorhizobium</taxon>
    </lineage>
</organism>
<evidence type="ECO:0000256" key="5">
    <source>
        <dbReference type="ARBA" id="ARBA00022801"/>
    </source>
</evidence>
<evidence type="ECO:0000256" key="1">
    <source>
        <dbReference type="ARBA" id="ARBA00001947"/>
    </source>
</evidence>
<dbReference type="Gene3D" id="3.40.50.300">
    <property type="entry name" value="P-loop containing nucleotide triphosphate hydrolases"/>
    <property type="match status" value="1"/>
</dbReference>
<dbReference type="GO" id="GO:0005524">
    <property type="term" value="F:ATP binding"/>
    <property type="evidence" value="ECO:0007669"/>
    <property type="project" value="InterPro"/>
</dbReference>
<dbReference type="InterPro" id="IPR003593">
    <property type="entry name" value="AAA+_ATPase"/>
</dbReference>
<keyword evidence="7 9" id="KW-0482">Metalloprotease</keyword>
<dbReference type="Pfam" id="PF00004">
    <property type="entry name" value="AAA"/>
    <property type="match status" value="1"/>
</dbReference>
<dbReference type="InterPro" id="IPR037219">
    <property type="entry name" value="Peptidase_M41-like"/>
</dbReference>
<keyword evidence="4" id="KW-0479">Metal-binding</keyword>
<dbReference type="InterPro" id="IPR027417">
    <property type="entry name" value="P-loop_NTPase"/>
</dbReference>
<protein>
    <submittedName>
        <fullName evidence="9">ATP-dependent zinc metalloprotease FtsH 2</fullName>
        <ecNumber evidence="9">3.4.24.-</ecNumber>
    </submittedName>
</protein>
<sequence length="621" mass="66810">MPRRSDTENASSNLARVACTLALRKSLRQHAPVFRGEPFTLALLIPEETRKDFERAFYDLKKAETVLANVDLGLATTSMRGRHDYTDIKASLRANRRVVIFLEKEDGIPAYVVAAADTVKPVHPIDAAVLADAVKTVHDVVLDSVVAERMLAFPLEDVLAALRPGRSHSDTLRRLEVAKQSTLDRKIPPVEQLAGYGAAGEWARVIVSELADWRDGKLPWEDLDSGALLSGPPGVGKTLFARALARSCDCSFVASSIAQWQSAGHLGEMLKAMRATFKLAAERAPTILLLDEFDSVGDRAKFSGDNAQYCTEVVAALLECLDGAYRREGVVVVGACNHPARIDAALLRPGRLGRNFPLSLPDIGARKGILATHLGAALSTNDFDRVVAATEGFSGAELAQLAKDARRRARTRAGEVTVDDVLASLPPVKPIEGVLRDRICVHEAGHVAAGLALDVGRLAGAVVMDGFRSGVGLGGAAYFEREDRLPTSEFYMNNLVTQLAGMAAEFVFFGDHLDGSGGPGSDLQRAADLATTMVAQLGMGGITNFLSAGSFEELDRIRRTVRSVNQRVEGMLAEQYERAKEIAIRNSPFICELAAILNKEGCVDGIRATTLFRAQGKSDAA</sequence>
<evidence type="ECO:0000256" key="3">
    <source>
        <dbReference type="ARBA" id="ARBA00022670"/>
    </source>
</evidence>
<dbReference type="GO" id="GO:0046872">
    <property type="term" value="F:metal ion binding"/>
    <property type="evidence" value="ECO:0007669"/>
    <property type="project" value="UniProtKB-KW"/>
</dbReference>
<dbReference type="InterPro" id="IPR003959">
    <property type="entry name" value="ATPase_AAA_core"/>
</dbReference>
<accession>I3X9C1</accession>
<dbReference type="Gene3D" id="1.20.58.760">
    <property type="entry name" value="Peptidase M41"/>
    <property type="match status" value="1"/>
</dbReference>
<dbReference type="AlphaFoldDB" id="I3X9C1"/>
<dbReference type="SUPFAM" id="SSF140990">
    <property type="entry name" value="FtsH protease domain-like"/>
    <property type="match status" value="1"/>
</dbReference>
<dbReference type="Pfam" id="PF17862">
    <property type="entry name" value="AAA_lid_3"/>
    <property type="match status" value="1"/>
</dbReference>
<dbReference type="SUPFAM" id="SSF52540">
    <property type="entry name" value="P-loop containing nucleoside triphosphate hydrolases"/>
    <property type="match status" value="1"/>
</dbReference>
<dbReference type="GO" id="GO:0004222">
    <property type="term" value="F:metalloendopeptidase activity"/>
    <property type="evidence" value="ECO:0007669"/>
    <property type="project" value="InterPro"/>
</dbReference>
<dbReference type="GO" id="GO:0005886">
    <property type="term" value="C:plasma membrane"/>
    <property type="evidence" value="ECO:0007669"/>
    <property type="project" value="TreeGrafter"/>
</dbReference>
<evidence type="ECO:0000256" key="2">
    <source>
        <dbReference type="ARBA" id="ARBA00010044"/>
    </source>
</evidence>
<dbReference type="PANTHER" id="PTHR23076">
    <property type="entry name" value="METALLOPROTEASE M41 FTSH"/>
    <property type="match status" value="1"/>
</dbReference>
<gene>
    <name evidence="9" type="primary">ftsH2</name>
    <name evidence="9" type="ORF">USDA257_c39330</name>
</gene>
<evidence type="ECO:0000256" key="6">
    <source>
        <dbReference type="ARBA" id="ARBA00022833"/>
    </source>
</evidence>
<evidence type="ECO:0000256" key="7">
    <source>
        <dbReference type="ARBA" id="ARBA00023049"/>
    </source>
</evidence>
<feature type="domain" description="AAA+ ATPase" evidence="8">
    <location>
        <begin position="223"/>
        <end position="362"/>
    </location>
</feature>
<dbReference type="eggNOG" id="COG0465">
    <property type="taxonomic scope" value="Bacteria"/>
</dbReference>
<comment type="cofactor">
    <cofactor evidence="1">
        <name>Zn(2+)</name>
        <dbReference type="ChEBI" id="CHEBI:29105"/>
    </cofactor>
</comment>
<keyword evidence="3 9" id="KW-0645">Protease</keyword>
<proteinExistence type="inferred from homology"/>
<dbReference type="KEGG" id="sfd:USDA257_c39330"/>
<dbReference type="EMBL" id="CP003563">
    <property type="protein sequence ID" value="AFL52477.1"/>
    <property type="molecule type" value="Genomic_DNA"/>
</dbReference>
<comment type="similarity">
    <text evidence="2">In the C-terminal section; belongs to the peptidase M41 family.</text>
</comment>
<dbReference type="STRING" id="1185652.USDA257_c39330"/>
<name>I3X9C1_SINF2</name>
<keyword evidence="6" id="KW-0862">Zinc</keyword>